<dbReference type="EMBL" id="HBKR01031855">
    <property type="protein sequence ID" value="CAE2328086.1"/>
    <property type="molecule type" value="Transcribed_RNA"/>
</dbReference>
<proteinExistence type="predicted"/>
<gene>
    <name evidence="1" type="ORF">NAES01612_LOCUS20965</name>
</gene>
<accession>A0A7S4PAH5</accession>
<dbReference type="AlphaFoldDB" id="A0A7S4PAH5"/>
<protein>
    <submittedName>
        <fullName evidence="1">Uncharacterized protein</fullName>
    </submittedName>
</protein>
<reference evidence="1" key="1">
    <citation type="submission" date="2021-01" db="EMBL/GenBank/DDBJ databases">
        <authorList>
            <person name="Corre E."/>
            <person name="Pelletier E."/>
            <person name="Niang G."/>
            <person name="Scheremetjew M."/>
            <person name="Finn R."/>
            <person name="Kale V."/>
            <person name="Holt S."/>
            <person name="Cochrane G."/>
            <person name="Meng A."/>
            <person name="Brown T."/>
            <person name="Cohen L."/>
        </authorList>
    </citation>
    <scope>NUCLEOTIDE SEQUENCE</scope>
    <source>
        <strain evidence="1">SoJaBio B1-5/56/2</strain>
    </source>
</reference>
<sequence length="102" mass="11757">MREWFSFLVSKALKGLVHIPSFLLRSSSFSLLFPPLVKAEKERYLMPSAGDCRALFGGSWGLNNFRTQQQPKKQCHCGFDIIFVLFFVVFTNQTLADLFFLE</sequence>
<evidence type="ECO:0000313" key="1">
    <source>
        <dbReference type="EMBL" id="CAE2328086.1"/>
    </source>
</evidence>
<organism evidence="1">
    <name type="scientific">Paramoeba aestuarina</name>
    <dbReference type="NCBI Taxonomy" id="180227"/>
    <lineage>
        <taxon>Eukaryota</taxon>
        <taxon>Amoebozoa</taxon>
        <taxon>Discosea</taxon>
        <taxon>Flabellinia</taxon>
        <taxon>Dactylopodida</taxon>
        <taxon>Paramoebidae</taxon>
        <taxon>Paramoeba</taxon>
    </lineage>
</organism>
<name>A0A7S4PAH5_9EUKA</name>